<reference evidence="6" key="1">
    <citation type="submission" date="2022-07" db="EMBL/GenBank/DDBJ databases">
        <authorList>
            <person name="Macas J."/>
            <person name="Novak P."/>
            <person name="Neumann P."/>
        </authorList>
    </citation>
    <scope>NUCLEOTIDE SEQUENCE</scope>
</reference>
<dbReference type="Proteomes" id="UP001152523">
    <property type="component" value="Unassembled WGS sequence"/>
</dbReference>
<dbReference type="GO" id="GO:0005737">
    <property type="term" value="C:cytoplasm"/>
    <property type="evidence" value="ECO:0007669"/>
    <property type="project" value="UniProtKB-SubCell"/>
</dbReference>
<feature type="region of interest" description="Disordered" evidence="5">
    <location>
        <begin position="360"/>
        <end position="386"/>
    </location>
</feature>
<name>A0AAV0EF92_9ASTE</name>
<gene>
    <name evidence="6" type="ORF">CEPIT_LOCUS24488</name>
</gene>
<evidence type="ECO:0000256" key="1">
    <source>
        <dbReference type="ARBA" id="ARBA00004123"/>
    </source>
</evidence>
<dbReference type="PANTHER" id="PTHR31250">
    <property type="entry name" value="IQ DOMAIN-CONTAINING PROTEIN IQM3"/>
    <property type="match status" value="1"/>
</dbReference>
<accession>A0AAV0EF92</accession>
<feature type="non-terminal residue" evidence="6">
    <location>
        <position position="486"/>
    </location>
</feature>
<keyword evidence="7" id="KW-1185">Reference proteome</keyword>
<evidence type="ECO:0000256" key="5">
    <source>
        <dbReference type="SAM" id="MobiDB-lite"/>
    </source>
</evidence>
<dbReference type="GO" id="GO:0005634">
    <property type="term" value="C:nucleus"/>
    <property type="evidence" value="ECO:0007669"/>
    <property type="project" value="UniProtKB-SubCell"/>
</dbReference>
<dbReference type="EMBL" id="CAMAPF010000925">
    <property type="protein sequence ID" value="CAH9122473.1"/>
    <property type="molecule type" value="Genomic_DNA"/>
</dbReference>
<dbReference type="AlphaFoldDB" id="A0AAV0EF92"/>
<organism evidence="6 7">
    <name type="scientific">Cuscuta epithymum</name>
    <dbReference type="NCBI Taxonomy" id="186058"/>
    <lineage>
        <taxon>Eukaryota</taxon>
        <taxon>Viridiplantae</taxon>
        <taxon>Streptophyta</taxon>
        <taxon>Embryophyta</taxon>
        <taxon>Tracheophyta</taxon>
        <taxon>Spermatophyta</taxon>
        <taxon>Magnoliopsida</taxon>
        <taxon>eudicotyledons</taxon>
        <taxon>Gunneridae</taxon>
        <taxon>Pentapetalae</taxon>
        <taxon>asterids</taxon>
        <taxon>lamiids</taxon>
        <taxon>Solanales</taxon>
        <taxon>Convolvulaceae</taxon>
        <taxon>Cuscuteae</taxon>
        <taxon>Cuscuta</taxon>
        <taxon>Cuscuta subgen. Cuscuta</taxon>
    </lineage>
</organism>
<comment type="caution">
    <text evidence="6">The sequence shown here is derived from an EMBL/GenBank/DDBJ whole genome shotgun (WGS) entry which is preliminary data.</text>
</comment>
<keyword evidence="3" id="KW-0963">Cytoplasm</keyword>
<comment type="subcellular location">
    <subcellularLocation>
        <location evidence="2">Cytoplasm</location>
    </subcellularLocation>
    <subcellularLocation>
        <location evidence="1">Nucleus</location>
    </subcellularLocation>
</comment>
<sequence>MTGGREKLVVYNKKNRRKVVVIEHRWWKVLLDFAQLKHSSISFFHLHKHESPTSRWSRARTRAAKVGKGLSKNGKAQKLSMQHWLEAIDPKHRYGHNLHFYYVHWLHSQSNEPFFYWLDVGEGKELNIVDKCARGKLQQQCIKYLGPMERKSYEIEVKGGKFMYKQNGEVLDTSSSYLKGAVKWIFVLSASRTLYVGKKTKGLFQHSSFLAGGATLAARRIVVHNGILKAVWPHSGHYRPTPENFQDFISFLKENNIDLTHVKLECTDEEEFIGKKSSVYSTNNSTEDNDLLEHGGLEIEENDEKVESKEEELIYATLEQPEWMSHSGLRPILEIPCKVDFSERLRNECVAVNMKPNTPVLPESPRDEYESAEEESVTFRKEEDREELNNYCPFDDEDEEITTATTKVPDDSILHRINSHKEANSNQMGKQFSCKWSFQSQLQSHALGEVNLSHKTPNRSLSCSLSPTGNWKYLPPTLSGLSRRHS</sequence>
<dbReference type="PANTHER" id="PTHR31250:SF14">
    <property type="entry name" value="IQ DOMAIN-CONTAINING PROTEIN IQM2"/>
    <property type="match status" value="1"/>
</dbReference>
<evidence type="ECO:0000313" key="6">
    <source>
        <dbReference type="EMBL" id="CAH9122473.1"/>
    </source>
</evidence>
<evidence type="ECO:0000313" key="7">
    <source>
        <dbReference type="Proteomes" id="UP001152523"/>
    </source>
</evidence>
<evidence type="ECO:0000256" key="3">
    <source>
        <dbReference type="ARBA" id="ARBA00022490"/>
    </source>
</evidence>
<dbReference type="InterPro" id="IPR044159">
    <property type="entry name" value="IQM"/>
</dbReference>
<keyword evidence="4" id="KW-0539">Nucleus</keyword>
<proteinExistence type="predicted"/>
<protein>
    <recommendedName>
        <fullName evidence="8">Calmodulin-binding protein</fullName>
    </recommendedName>
</protein>
<evidence type="ECO:0008006" key="8">
    <source>
        <dbReference type="Google" id="ProtNLM"/>
    </source>
</evidence>
<evidence type="ECO:0000256" key="4">
    <source>
        <dbReference type="ARBA" id="ARBA00023242"/>
    </source>
</evidence>
<evidence type="ECO:0000256" key="2">
    <source>
        <dbReference type="ARBA" id="ARBA00004496"/>
    </source>
</evidence>